<dbReference type="PROSITE" id="PS51383">
    <property type="entry name" value="YJEF_C_3"/>
    <property type="match status" value="1"/>
</dbReference>
<evidence type="ECO:0000256" key="10">
    <source>
        <dbReference type="ARBA" id="ARBA00023027"/>
    </source>
</evidence>
<evidence type="ECO:0000256" key="17">
    <source>
        <dbReference type="HAMAP-Rule" id="MF_01965"/>
    </source>
</evidence>
<dbReference type="PROSITE" id="PS51385">
    <property type="entry name" value="YJEF_N"/>
    <property type="match status" value="1"/>
</dbReference>
<evidence type="ECO:0000256" key="9">
    <source>
        <dbReference type="ARBA" id="ARBA00022958"/>
    </source>
</evidence>
<gene>
    <name evidence="22" type="primary">nnr</name>
    <name evidence="17" type="synonym">nnrD</name>
    <name evidence="18" type="synonym">nnrE</name>
    <name evidence="22" type="ORF">BWY41_00287</name>
</gene>
<comment type="catalytic activity">
    <reaction evidence="15 17 19">
        <text>(6S)-NADHX + ADP = AMP + phosphate + NADH + H(+)</text>
        <dbReference type="Rhea" id="RHEA:32223"/>
        <dbReference type="ChEBI" id="CHEBI:15378"/>
        <dbReference type="ChEBI" id="CHEBI:43474"/>
        <dbReference type="ChEBI" id="CHEBI:57945"/>
        <dbReference type="ChEBI" id="CHEBI:64074"/>
        <dbReference type="ChEBI" id="CHEBI:456215"/>
        <dbReference type="ChEBI" id="CHEBI:456216"/>
        <dbReference type="EC" id="4.2.1.136"/>
    </reaction>
</comment>
<organism evidence="22">
    <name type="scientific">Candidatus Atribacter allofermentans</name>
    <dbReference type="NCBI Taxonomy" id="1852833"/>
    <lineage>
        <taxon>Bacteria</taxon>
        <taxon>Pseudomonadati</taxon>
        <taxon>Atribacterota</taxon>
        <taxon>Atribacteria</taxon>
        <taxon>Atribacterales</taxon>
        <taxon>Atribacteraceae</taxon>
        <taxon>Atribacter</taxon>
    </lineage>
</organism>
<feature type="binding site" evidence="17">
    <location>
        <position position="459"/>
    </location>
    <ligand>
        <name>(6S)-NADPHX</name>
        <dbReference type="ChEBI" id="CHEBI:64076"/>
    </ligand>
</feature>
<dbReference type="InterPro" id="IPR017953">
    <property type="entry name" value="Carbohydrate_kinase_pred_CS"/>
</dbReference>
<dbReference type="SUPFAM" id="SSF53613">
    <property type="entry name" value="Ribokinase-like"/>
    <property type="match status" value="1"/>
</dbReference>
<evidence type="ECO:0000256" key="11">
    <source>
        <dbReference type="ARBA" id="ARBA00023235"/>
    </source>
</evidence>
<comment type="function">
    <text evidence="14 19">Bifunctional enzyme that catalyzes the epimerization of the S- and R-forms of NAD(P)HX and the dehydration of the S-form of NAD(P)HX at the expense of ADP, which is converted to AMP. This allows the repair of both epimers of NAD(P)HX, a damaged form of NAD(P)H that is a result of enzymatic or heat-dependent hydration.</text>
</comment>
<evidence type="ECO:0000256" key="15">
    <source>
        <dbReference type="ARBA" id="ARBA00048238"/>
    </source>
</evidence>
<name>A0A1V5T3K0_9BACT</name>
<dbReference type="Pfam" id="PF03853">
    <property type="entry name" value="YjeF_N"/>
    <property type="match status" value="1"/>
</dbReference>
<evidence type="ECO:0000256" key="13">
    <source>
        <dbReference type="ARBA" id="ARBA00023268"/>
    </source>
</evidence>
<dbReference type="NCBIfam" id="TIGR00197">
    <property type="entry name" value="yjeF_nterm"/>
    <property type="match status" value="1"/>
</dbReference>
<keyword evidence="10 17" id="KW-0520">NAD</keyword>
<dbReference type="GO" id="GO:0005524">
    <property type="term" value="F:ATP binding"/>
    <property type="evidence" value="ECO:0007669"/>
    <property type="project" value="UniProtKB-UniRule"/>
</dbReference>
<evidence type="ECO:0000256" key="5">
    <source>
        <dbReference type="ARBA" id="ARBA00022723"/>
    </source>
</evidence>
<evidence type="ECO:0000256" key="19">
    <source>
        <dbReference type="PIRNR" id="PIRNR017184"/>
    </source>
</evidence>
<feature type="binding site" evidence="17">
    <location>
        <position position="265"/>
    </location>
    <ligand>
        <name>(6S)-NADPHX</name>
        <dbReference type="ChEBI" id="CHEBI:64076"/>
    </ligand>
</feature>
<sequence length="529" mass="57088">MKLITSESMQKLEKRLVESYRIPAQLLMENAGRNIVDKIRQIGIDKSWNQVAVVCGPGNNGGDGLVIARHLNLRYPLLPITIFLVGNPERLKNDTALNYEICQRIGLPIQRVFPGNPPRFDKGTLIIDSLFGTGLSKKVEGVFQEVIDAINEAKESMIIAVDAPSGVDATWGKIMGRAVKAHHTITFGMLKRGLVVAPAREYCGTIHLTDIGIPLDREPADVPQEGFLITPDFIRPFLPEKAFLSNKISAGVVMVVAGSPAMTGAGLLTCQAAYRSGAGMVIWATNHQLAPLVKSSIPEVVSTILSSNKKNTQWKYLPHHADEICEAILQRKCRSIAIGPGLGSSPASRYFIEKVIEKSPIKGVIDADALNAIAVNREFWKNRLQGWILTPHEGEMGRLLNRSASSIAENRIAASCALSQYFNCITVLKGPGTIVVSPQGEIAINPTGNPNLATAGSGDVLTGIIAAFLAQGGSPFISAVTGVFLHGLSADLYQKQSPQLLASELASYLPYAIKVVKNCEYRLPIVDGD</sequence>
<evidence type="ECO:0000256" key="1">
    <source>
        <dbReference type="ARBA" id="ARBA00000013"/>
    </source>
</evidence>
<keyword evidence="12 17" id="KW-0456">Lyase</keyword>
<evidence type="ECO:0000256" key="12">
    <source>
        <dbReference type="ARBA" id="ARBA00023239"/>
    </source>
</evidence>
<evidence type="ECO:0000256" key="8">
    <source>
        <dbReference type="ARBA" id="ARBA00022857"/>
    </source>
</evidence>
<feature type="domain" description="YjeF C-terminal" evidence="20">
    <location>
        <begin position="230"/>
        <end position="516"/>
    </location>
</feature>
<dbReference type="EMBL" id="MWBQ01000021">
    <property type="protein sequence ID" value="OQA61335.1"/>
    <property type="molecule type" value="Genomic_DNA"/>
</dbReference>
<feature type="binding site" evidence="18">
    <location>
        <position position="128"/>
    </location>
    <ligand>
        <name>K(+)</name>
        <dbReference type="ChEBI" id="CHEBI:29103"/>
    </ligand>
</feature>
<dbReference type="Gene3D" id="3.40.1190.20">
    <property type="match status" value="1"/>
</dbReference>
<reference evidence="22" key="1">
    <citation type="submission" date="2017-02" db="EMBL/GenBank/DDBJ databases">
        <title>Delving into the versatile metabolic prowess of the omnipresent phylum Bacteroidetes.</title>
        <authorList>
            <person name="Nobu M.K."/>
            <person name="Mei R."/>
            <person name="Narihiro T."/>
            <person name="Kuroda K."/>
            <person name="Liu W.-T."/>
        </authorList>
    </citation>
    <scope>NUCLEOTIDE SEQUENCE</scope>
    <source>
        <strain evidence="22">ADurb.Bin276</strain>
    </source>
</reference>
<dbReference type="InterPro" id="IPR004443">
    <property type="entry name" value="YjeF_N_dom"/>
</dbReference>
<comment type="similarity">
    <text evidence="3 19">In the N-terminal section; belongs to the NnrE/AIBP family.</text>
</comment>
<dbReference type="PROSITE" id="PS01050">
    <property type="entry name" value="YJEF_C_2"/>
    <property type="match status" value="1"/>
</dbReference>
<proteinExistence type="inferred from homology"/>
<dbReference type="HAMAP" id="MF_01965">
    <property type="entry name" value="NADHX_dehydratase"/>
    <property type="match status" value="1"/>
</dbReference>
<evidence type="ECO:0000256" key="4">
    <source>
        <dbReference type="ARBA" id="ARBA00009524"/>
    </source>
</evidence>
<keyword evidence="5 18" id="KW-0479">Metal-binding</keyword>
<feature type="binding site" evidence="18">
    <location>
        <position position="60"/>
    </location>
    <ligand>
        <name>K(+)</name>
        <dbReference type="ChEBI" id="CHEBI:29103"/>
    </ligand>
</feature>
<dbReference type="PIRSF" id="PIRSF017184">
    <property type="entry name" value="Nnr"/>
    <property type="match status" value="1"/>
</dbReference>
<evidence type="ECO:0000313" key="22">
    <source>
        <dbReference type="EMBL" id="OQA61335.1"/>
    </source>
</evidence>
<dbReference type="InterPro" id="IPR030677">
    <property type="entry name" value="Nnr"/>
</dbReference>
<keyword evidence="6 17" id="KW-0547">Nucleotide-binding</keyword>
<feature type="binding site" evidence="18">
    <location>
        <position position="162"/>
    </location>
    <ligand>
        <name>(6S)-NADPHX</name>
        <dbReference type="ChEBI" id="CHEBI:64076"/>
    </ligand>
</feature>
<dbReference type="EC" id="5.1.99.6" evidence="19"/>
<keyword evidence="13" id="KW-0511">Multifunctional enzyme</keyword>
<comment type="function">
    <text evidence="17">Catalyzes the dehydration of the S-form of NAD(P)HX at the expense of ADP, which is converted to AMP. Together with NAD(P)HX epimerase, which catalyzes the epimerization of the S- and R-forms, the enzyme allows the repair of both epimers of NAD(P)HX, a damaged form of NAD(P)H that is a result of enzymatic or heat-dependent hydration.</text>
</comment>
<feature type="binding site" evidence="17">
    <location>
        <begin position="429"/>
        <end position="433"/>
    </location>
    <ligand>
        <name>AMP</name>
        <dbReference type="ChEBI" id="CHEBI:456215"/>
    </ligand>
</feature>
<comment type="caution">
    <text evidence="22">The sequence shown here is derived from an EMBL/GenBank/DDBJ whole genome shotgun (WGS) entry which is preliminary data.</text>
</comment>
<evidence type="ECO:0000256" key="14">
    <source>
        <dbReference type="ARBA" id="ARBA00025153"/>
    </source>
</evidence>
<comment type="similarity">
    <text evidence="17">Belongs to the NnrD/CARKD family.</text>
</comment>
<keyword evidence="11 18" id="KW-0413">Isomerase</keyword>
<comment type="caution">
    <text evidence="18">Lacks conserved residue(s) required for the propagation of feature annotation.</text>
</comment>
<dbReference type="NCBIfam" id="TIGR00196">
    <property type="entry name" value="yjeF_cterm"/>
    <property type="match status" value="1"/>
</dbReference>
<feature type="binding site" evidence="17">
    <location>
        <position position="341"/>
    </location>
    <ligand>
        <name>(6S)-NADPHX</name>
        <dbReference type="ChEBI" id="CHEBI:64076"/>
    </ligand>
</feature>
<dbReference type="AlphaFoldDB" id="A0A1V5T3K0"/>
<protein>
    <recommendedName>
        <fullName evidence="19">Bifunctional NAD(P)H-hydrate repair enzyme</fullName>
    </recommendedName>
    <alternativeName>
        <fullName evidence="19">Nicotinamide nucleotide repair protein</fullName>
    </alternativeName>
    <domain>
        <recommendedName>
            <fullName evidence="19">ADP-dependent (S)-NAD(P)H-hydrate dehydratase</fullName>
            <ecNumber evidence="19">4.2.1.136</ecNumber>
        </recommendedName>
        <alternativeName>
            <fullName evidence="19">ADP-dependent NAD(P)HX dehydratase</fullName>
        </alternativeName>
    </domain>
    <domain>
        <recommendedName>
            <fullName evidence="19">NAD(P)H-hydrate epimerase</fullName>
            <ecNumber evidence="19">5.1.99.6</ecNumber>
        </recommendedName>
    </domain>
</protein>
<dbReference type="EC" id="4.2.1.136" evidence="19"/>
<feature type="binding site" evidence="18">
    <location>
        <position position="165"/>
    </location>
    <ligand>
        <name>K(+)</name>
        <dbReference type="ChEBI" id="CHEBI:29103"/>
    </ligand>
</feature>
<keyword evidence="8 17" id="KW-0521">NADP</keyword>
<feature type="binding site" evidence="17">
    <location>
        <position position="392"/>
    </location>
    <ligand>
        <name>(6S)-NADPHX</name>
        <dbReference type="ChEBI" id="CHEBI:64076"/>
    </ligand>
</feature>
<dbReference type="GO" id="GO:0046496">
    <property type="term" value="P:nicotinamide nucleotide metabolic process"/>
    <property type="evidence" value="ECO:0007669"/>
    <property type="project" value="UniProtKB-UniRule"/>
</dbReference>
<evidence type="ECO:0000256" key="18">
    <source>
        <dbReference type="HAMAP-Rule" id="MF_01966"/>
    </source>
</evidence>
<dbReference type="PANTHER" id="PTHR12592:SF0">
    <property type="entry name" value="ATP-DEPENDENT (S)-NAD(P)H-HYDRATE DEHYDRATASE"/>
    <property type="match status" value="1"/>
</dbReference>
<comment type="similarity">
    <text evidence="18">Belongs to the NnrE/AIBP family.</text>
</comment>
<feature type="binding site" evidence="17">
    <location>
        <position position="458"/>
    </location>
    <ligand>
        <name>AMP</name>
        <dbReference type="ChEBI" id="CHEBI:456215"/>
    </ligand>
</feature>
<comment type="function">
    <text evidence="18">Catalyzes the epimerization of the S- and R-forms of NAD(P)HX, a damaged form of NAD(P)H that is a result of enzymatic or heat-dependent hydration. This is a prerequisite for the S-specific NAD(P)H-hydrate dehydratase to allow the repair of both epimers of NAD(P)HX.</text>
</comment>
<keyword evidence="9 18" id="KW-0630">Potassium</keyword>
<evidence type="ECO:0000256" key="6">
    <source>
        <dbReference type="ARBA" id="ARBA00022741"/>
    </source>
</evidence>
<comment type="subunit">
    <text evidence="17">Homotetramer.</text>
</comment>
<comment type="similarity">
    <text evidence="4 19">In the C-terminal section; belongs to the NnrD/CARKD family.</text>
</comment>
<dbReference type="InterPro" id="IPR036652">
    <property type="entry name" value="YjeF_N_dom_sf"/>
</dbReference>
<accession>A0A1V5T3K0</accession>
<evidence type="ECO:0000256" key="7">
    <source>
        <dbReference type="ARBA" id="ARBA00022840"/>
    </source>
</evidence>
<dbReference type="InterPro" id="IPR029056">
    <property type="entry name" value="Ribokinase-like"/>
</dbReference>
<dbReference type="GO" id="GO:0052856">
    <property type="term" value="F:NAD(P)HX epimerase activity"/>
    <property type="evidence" value="ECO:0007669"/>
    <property type="project" value="UniProtKB-UniRule"/>
</dbReference>
<dbReference type="HAMAP" id="MF_01966">
    <property type="entry name" value="NADHX_epimerase"/>
    <property type="match status" value="1"/>
</dbReference>
<keyword evidence="7 17" id="KW-0067">ATP-binding</keyword>
<evidence type="ECO:0000256" key="3">
    <source>
        <dbReference type="ARBA" id="ARBA00006001"/>
    </source>
</evidence>
<dbReference type="PANTHER" id="PTHR12592">
    <property type="entry name" value="ATP-DEPENDENT (S)-NAD(P)H-HYDRATE DEHYDRATASE FAMILY MEMBER"/>
    <property type="match status" value="1"/>
</dbReference>
<dbReference type="Gene3D" id="3.40.50.10260">
    <property type="entry name" value="YjeF N-terminal domain"/>
    <property type="match status" value="1"/>
</dbReference>
<dbReference type="GO" id="GO:0046872">
    <property type="term" value="F:metal ion binding"/>
    <property type="evidence" value="ECO:0007669"/>
    <property type="project" value="UniProtKB-UniRule"/>
</dbReference>
<dbReference type="CDD" id="cd01171">
    <property type="entry name" value="YXKO-related"/>
    <property type="match status" value="1"/>
</dbReference>
<comment type="cofactor">
    <cofactor evidence="17">
        <name>Mg(2+)</name>
        <dbReference type="ChEBI" id="CHEBI:18420"/>
    </cofactor>
</comment>
<dbReference type="InterPro" id="IPR000631">
    <property type="entry name" value="CARKD"/>
</dbReference>
<dbReference type="GO" id="GO:0110051">
    <property type="term" value="P:metabolite repair"/>
    <property type="evidence" value="ECO:0007669"/>
    <property type="project" value="TreeGrafter"/>
</dbReference>
<dbReference type="Proteomes" id="UP000485569">
    <property type="component" value="Unassembled WGS sequence"/>
</dbReference>
<comment type="catalytic activity">
    <reaction evidence="2 18 19">
        <text>(6R)-NADPHX = (6S)-NADPHX</text>
        <dbReference type="Rhea" id="RHEA:32227"/>
        <dbReference type="ChEBI" id="CHEBI:64076"/>
        <dbReference type="ChEBI" id="CHEBI:64077"/>
        <dbReference type="EC" id="5.1.99.6"/>
    </reaction>
</comment>
<evidence type="ECO:0000256" key="2">
    <source>
        <dbReference type="ARBA" id="ARBA00000909"/>
    </source>
</evidence>
<comment type="cofactor">
    <cofactor evidence="18 19">
        <name>K(+)</name>
        <dbReference type="ChEBI" id="CHEBI:29103"/>
    </cofactor>
    <text evidence="18 19">Binds 1 potassium ion per subunit.</text>
</comment>
<evidence type="ECO:0000256" key="16">
    <source>
        <dbReference type="ARBA" id="ARBA00049209"/>
    </source>
</evidence>
<feature type="binding site" evidence="18">
    <location>
        <begin position="59"/>
        <end position="63"/>
    </location>
    <ligand>
        <name>(6S)-NADPHX</name>
        <dbReference type="ChEBI" id="CHEBI:64076"/>
    </ligand>
</feature>
<comment type="catalytic activity">
    <reaction evidence="16 17 19">
        <text>(6S)-NADPHX + ADP = AMP + phosphate + NADPH + H(+)</text>
        <dbReference type="Rhea" id="RHEA:32235"/>
        <dbReference type="ChEBI" id="CHEBI:15378"/>
        <dbReference type="ChEBI" id="CHEBI:43474"/>
        <dbReference type="ChEBI" id="CHEBI:57783"/>
        <dbReference type="ChEBI" id="CHEBI:64076"/>
        <dbReference type="ChEBI" id="CHEBI:456215"/>
        <dbReference type="ChEBI" id="CHEBI:456216"/>
        <dbReference type="EC" id="4.2.1.136"/>
    </reaction>
</comment>
<dbReference type="Pfam" id="PF01256">
    <property type="entry name" value="Carb_kinase"/>
    <property type="match status" value="1"/>
</dbReference>
<feature type="domain" description="YjeF N-terminal" evidence="21">
    <location>
        <begin position="9"/>
        <end position="219"/>
    </location>
</feature>
<evidence type="ECO:0000259" key="20">
    <source>
        <dbReference type="PROSITE" id="PS51383"/>
    </source>
</evidence>
<dbReference type="GO" id="GO:0052855">
    <property type="term" value="F:ADP-dependent NAD(P)H-hydrate dehydratase activity"/>
    <property type="evidence" value="ECO:0007669"/>
    <property type="project" value="UniProtKB-UniRule"/>
</dbReference>
<evidence type="ECO:0000259" key="21">
    <source>
        <dbReference type="PROSITE" id="PS51385"/>
    </source>
</evidence>
<dbReference type="SUPFAM" id="SSF64153">
    <property type="entry name" value="YjeF N-terminal domain-like"/>
    <property type="match status" value="1"/>
</dbReference>
<feature type="binding site" evidence="18">
    <location>
        <begin position="132"/>
        <end position="138"/>
    </location>
    <ligand>
        <name>(6S)-NADPHX</name>
        <dbReference type="ChEBI" id="CHEBI:64076"/>
    </ligand>
</feature>
<comment type="catalytic activity">
    <reaction evidence="1 18 19">
        <text>(6R)-NADHX = (6S)-NADHX</text>
        <dbReference type="Rhea" id="RHEA:32215"/>
        <dbReference type="ChEBI" id="CHEBI:64074"/>
        <dbReference type="ChEBI" id="CHEBI:64075"/>
        <dbReference type="EC" id="5.1.99.6"/>
    </reaction>
</comment>